<feature type="compositionally biased region" description="Polar residues" evidence="1">
    <location>
        <begin position="13"/>
        <end position="22"/>
    </location>
</feature>
<evidence type="ECO:0000256" key="1">
    <source>
        <dbReference type="SAM" id="MobiDB-lite"/>
    </source>
</evidence>
<keyword evidence="3" id="KW-1185">Reference proteome</keyword>
<dbReference type="Proteomes" id="UP000004870">
    <property type="component" value="Unassembled WGS sequence"/>
</dbReference>
<protein>
    <submittedName>
        <fullName evidence="2">Uncharacterized protein</fullName>
    </submittedName>
</protein>
<evidence type="ECO:0000313" key="3">
    <source>
        <dbReference type="Proteomes" id="UP000004870"/>
    </source>
</evidence>
<dbReference type="HOGENOM" id="CLU_2988157_0_0_6"/>
<sequence>MNRENLIKKSNDKNSTPQQKAITRQRTKKYLHPNNAKPKIKIDATINRSNTRQPLTI</sequence>
<comment type="caution">
    <text evidence="2">The sequence shown here is derived from an EMBL/GenBank/DDBJ whole genome shotgun (WGS) entry which is preliminary data.</text>
</comment>
<reference evidence="2 3" key="1">
    <citation type="submission" date="2009-08" db="EMBL/GenBank/DDBJ databases">
        <authorList>
            <person name="Qin X."/>
            <person name="Bachman B."/>
            <person name="Battles P."/>
            <person name="Bell A."/>
            <person name="Bess C."/>
            <person name="Bickham C."/>
            <person name="Chaboub L."/>
            <person name="Chen D."/>
            <person name="Coyle M."/>
            <person name="Deiros D.R."/>
            <person name="Dinh H."/>
            <person name="Forbes L."/>
            <person name="Fowler G."/>
            <person name="Francisco L."/>
            <person name="Fu Q."/>
            <person name="Gubbala S."/>
            <person name="Hale W."/>
            <person name="Han Y."/>
            <person name="Hemphill L."/>
            <person name="Highlander S.K."/>
            <person name="Hirani K."/>
            <person name="Hogues M."/>
            <person name="Jackson L."/>
            <person name="Jakkamsetti A."/>
            <person name="Javaid M."/>
            <person name="Jiang H."/>
            <person name="Korchina V."/>
            <person name="Kovar C."/>
            <person name="Lara F."/>
            <person name="Lee S."/>
            <person name="Mata R."/>
            <person name="Mathew T."/>
            <person name="Moen C."/>
            <person name="Morales K."/>
            <person name="Munidasa M."/>
            <person name="Nazareth L."/>
            <person name="Ngo R."/>
            <person name="Nguyen L."/>
            <person name="Okwuonu G."/>
            <person name="Ongeri F."/>
            <person name="Patil S."/>
            <person name="Petrosino J."/>
            <person name="Pham C."/>
            <person name="Pham P."/>
            <person name="Pu L.-L."/>
            <person name="Puazo M."/>
            <person name="Raj R."/>
            <person name="Reid J."/>
            <person name="Rouhana J."/>
            <person name="Saada N."/>
            <person name="Shang Y."/>
            <person name="Simmons D."/>
            <person name="Thornton R."/>
            <person name="Warren J."/>
            <person name="Weissenberger G."/>
            <person name="Zhang J."/>
            <person name="Zhang L."/>
            <person name="Zhou C."/>
            <person name="Zhu D."/>
            <person name="Muzny D."/>
            <person name="Worley K."/>
            <person name="Gibbs R."/>
        </authorList>
    </citation>
    <scope>NUCLEOTIDE SEQUENCE [LARGE SCALE GENOMIC DNA]</scope>
    <source>
        <strain evidence="3">ATCC 15826 / DSM 8339 / NCTC 10426 / 6573</strain>
    </source>
</reference>
<evidence type="ECO:0000313" key="2">
    <source>
        <dbReference type="EMBL" id="EEV87663.1"/>
    </source>
</evidence>
<dbReference type="EMBL" id="ACKY01000116">
    <property type="protein sequence ID" value="EEV87663.1"/>
    <property type="molecule type" value="Genomic_DNA"/>
</dbReference>
<feature type="region of interest" description="Disordered" evidence="1">
    <location>
        <begin position="1"/>
        <end position="37"/>
    </location>
</feature>
<gene>
    <name evidence="2" type="ORF">HMPREF0198_2195</name>
</gene>
<feature type="compositionally biased region" description="Basic and acidic residues" evidence="1">
    <location>
        <begin position="1"/>
        <end position="12"/>
    </location>
</feature>
<organism evidence="2 3">
    <name type="scientific">Cardiobacterium hominis (strain ATCC 15826 / DSM 8339 / NCTC 10426 / 6573)</name>
    <dbReference type="NCBI Taxonomy" id="638300"/>
    <lineage>
        <taxon>Bacteria</taxon>
        <taxon>Pseudomonadati</taxon>
        <taxon>Pseudomonadota</taxon>
        <taxon>Gammaproteobacteria</taxon>
        <taxon>Cardiobacteriales</taxon>
        <taxon>Cardiobacteriaceae</taxon>
        <taxon>Cardiobacterium</taxon>
    </lineage>
</organism>
<proteinExistence type="predicted"/>
<dbReference type="AlphaFoldDB" id="C8NCG7"/>
<accession>C8NCG7</accession>
<name>C8NCG7_CARH6</name>